<sequence>MIFILRTSVESCPIFVKDKSELSSCKAKRPHALHLTQLLSTCRLENPSHVRGVLRVVPHM</sequence>
<comment type="caution">
    <text evidence="1">The sequence shown here is derived from an EMBL/GenBank/DDBJ whole genome shotgun (WGS) entry which is preliminary data.</text>
</comment>
<dbReference type="Proteomes" id="UP000290289">
    <property type="component" value="Chromosome 6"/>
</dbReference>
<gene>
    <name evidence="1" type="ORF">DVH24_009677</name>
</gene>
<accession>A0A498JNY5</accession>
<evidence type="ECO:0000313" key="1">
    <source>
        <dbReference type="EMBL" id="RXH96835.1"/>
    </source>
</evidence>
<proteinExistence type="predicted"/>
<dbReference type="EMBL" id="RDQH01000332">
    <property type="protein sequence ID" value="RXH96835.1"/>
    <property type="molecule type" value="Genomic_DNA"/>
</dbReference>
<keyword evidence="2" id="KW-1185">Reference proteome</keyword>
<organism evidence="1 2">
    <name type="scientific">Malus domestica</name>
    <name type="common">Apple</name>
    <name type="synonym">Pyrus malus</name>
    <dbReference type="NCBI Taxonomy" id="3750"/>
    <lineage>
        <taxon>Eukaryota</taxon>
        <taxon>Viridiplantae</taxon>
        <taxon>Streptophyta</taxon>
        <taxon>Embryophyta</taxon>
        <taxon>Tracheophyta</taxon>
        <taxon>Spermatophyta</taxon>
        <taxon>Magnoliopsida</taxon>
        <taxon>eudicotyledons</taxon>
        <taxon>Gunneridae</taxon>
        <taxon>Pentapetalae</taxon>
        <taxon>rosids</taxon>
        <taxon>fabids</taxon>
        <taxon>Rosales</taxon>
        <taxon>Rosaceae</taxon>
        <taxon>Amygdaloideae</taxon>
        <taxon>Maleae</taxon>
        <taxon>Malus</taxon>
    </lineage>
</organism>
<evidence type="ECO:0000313" key="2">
    <source>
        <dbReference type="Proteomes" id="UP000290289"/>
    </source>
</evidence>
<name>A0A498JNY5_MALDO</name>
<reference evidence="1 2" key="1">
    <citation type="submission" date="2018-10" db="EMBL/GenBank/DDBJ databases">
        <title>A high-quality apple genome assembly.</title>
        <authorList>
            <person name="Hu J."/>
        </authorList>
    </citation>
    <scope>NUCLEOTIDE SEQUENCE [LARGE SCALE GENOMIC DNA]</scope>
    <source>
        <strain evidence="2">cv. HFTH1</strain>
        <tissue evidence="1">Young leaf</tissue>
    </source>
</reference>
<dbReference type="AlphaFoldDB" id="A0A498JNY5"/>
<protein>
    <submittedName>
        <fullName evidence="1">Uncharacterized protein</fullName>
    </submittedName>
</protein>